<feature type="compositionally biased region" description="Polar residues" evidence="1">
    <location>
        <begin position="415"/>
        <end position="427"/>
    </location>
</feature>
<dbReference type="EMBL" id="AYLP01000017">
    <property type="protein sequence ID" value="ESS68742.1"/>
    <property type="molecule type" value="Genomic_DNA"/>
</dbReference>
<feature type="chain" id="PRO_5004731198" evidence="2">
    <location>
        <begin position="23"/>
        <end position="491"/>
    </location>
</feature>
<protein>
    <submittedName>
        <fullName evidence="3">Uncharacterized protein</fullName>
    </submittedName>
</protein>
<dbReference type="OrthoDB" id="249609at2759"/>
<feature type="region of interest" description="Disordered" evidence="1">
    <location>
        <begin position="108"/>
        <end position="143"/>
    </location>
</feature>
<accession>V5BRE8</accession>
<gene>
    <name evidence="3" type="ORF">TCDM_02451</name>
</gene>
<feature type="compositionally biased region" description="Basic and acidic residues" evidence="1">
    <location>
        <begin position="127"/>
        <end position="143"/>
    </location>
</feature>
<evidence type="ECO:0000256" key="2">
    <source>
        <dbReference type="SAM" id="SignalP"/>
    </source>
</evidence>
<reference evidence="3 4" key="1">
    <citation type="journal article" date="2014" name="Genome Announc.">
        <title>Trypanosoma cruzi Clone Dm28c Draft Genome Sequence.</title>
        <authorList>
            <person name="Grisard E.C."/>
            <person name="Teixeira S.M."/>
            <person name="de Almeida L.G."/>
            <person name="Stoco P.H."/>
            <person name="Gerber A.L."/>
            <person name="Talavera-Lopez C."/>
            <person name="Lima O.C."/>
            <person name="Andersson B."/>
            <person name="de Vasconcelos A.T."/>
        </authorList>
    </citation>
    <scope>NUCLEOTIDE SEQUENCE [LARGE SCALE GENOMIC DNA]</scope>
    <source>
        <strain evidence="3 4">Dm28c</strain>
    </source>
</reference>
<dbReference type="AlphaFoldDB" id="V5BRE8"/>
<feature type="compositionally biased region" description="Basic and acidic residues" evidence="1">
    <location>
        <begin position="429"/>
        <end position="438"/>
    </location>
</feature>
<evidence type="ECO:0000313" key="4">
    <source>
        <dbReference type="Proteomes" id="UP000017861"/>
    </source>
</evidence>
<sequence>MAFCCCCCWSFFFIFVVLTVLGERKEGRRKEALLSPIWRRRGVKKIFFLLVMPYNFLRPNRLHTSEEKVAEEENKECDDDNNEVKIQRELNAWRLHMREERRRRLLAAASRAERTRTAEESSASHVSPRESSHEAGRGGESHRQELTALQQYRRELGEVTSGVQKGRNSLWNLRVPIRRQRRVKTNRVTYHEARSVLREYIHRPPPPPSNVQKTPIGTLRAYKDALALSARACSEAPTSPPLWHQRPLRNISAHRRRNDFSKFTSVSTTRSTTLRRKHTESSFSNRHVDRKLKWCKCDVQRKRNGDPSKRSFGPVLEATQAYRSAIKQEEEKYNQHRQCHEKRFPFEKEPSPQSSVSSQCLSSRRSATQPMVTHAIDSPQARQPSHISYIRQGVETEKPFHNPVVNPPAAEEAVSPQTSALSGTGTASHYEERSRRESSPLLRKLLGKLTLSSPSLYRPDLYQGNTIPFTSPVVRTVEPHLWAPVGAKGQG</sequence>
<keyword evidence="2" id="KW-0732">Signal</keyword>
<dbReference type="VEuPathDB" id="TriTrypDB:TCDM_02451"/>
<organism evidence="3 4">
    <name type="scientific">Trypanosoma cruzi Dm28c</name>
    <dbReference type="NCBI Taxonomy" id="1416333"/>
    <lineage>
        <taxon>Eukaryota</taxon>
        <taxon>Discoba</taxon>
        <taxon>Euglenozoa</taxon>
        <taxon>Kinetoplastea</taxon>
        <taxon>Metakinetoplastina</taxon>
        <taxon>Trypanosomatida</taxon>
        <taxon>Trypanosomatidae</taxon>
        <taxon>Trypanosoma</taxon>
        <taxon>Schizotrypanum</taxon>
    </lineage>
</organism>
<feature type="compositionally biased region" description="Low complexity" evidence="1">
    <location>
        <begin position="351"/>
        <end position="366"/>
    </location>
</feature>
<feature type="signal peptide" evidence="2">
    <location>
        <begin position="1"/>
        <end position="22"/>
    </location>
</feature>
<feature type="region of interest" description="Disordered" evidence="1">
    <location>
        <begin position="263"/>
        <end position="282"/>
    </location>
</feature>
<feature type="region of interest" description="Disordered" evidence="1">
    <location>
        <begin position="398"/>
        <end position="439"/>
    </location>
</feature>
<name>V5BRE8_TRYCR</name>
<comment type="caution">
    <text evidence="3">The sequence shown here is derived from an EMBL/GenBank/DDBJ whole genome shotgun (WGS) entry which is preliminary data.</text>
</comment>
<evidence type="ECO:0000256" key="1">
    <source>
        <dbReference type="SAM" id="MobiDB-lite"/>
    </source>
</evidence>
<dbReference type="Proteomes" id="UP000017861">
    <property type="component" value="Unassembled WGS sequence"/>
</dbReference>
<proteinExistence type="predicted"/>
<evidence type="ECO:0000313" key="3">
    <source>
        <dbReference type="EMBL" id="ESS68742.1"/>
    </source>
</evidence>
<feature type="region of interest" description="Disordered" evidence="1">
    <location>
        <begin position="343"/>
        <end position="385"/>
    </location>
</feature>